<dbReference type="Proteomes" id="UP000030765">
    <property type="component" value="Unassembled WGS sequence"/>
</dbReference>
<sequence>MKSCIVRSNKLRDVSECGWETFKVTAGGSGRFGKCFLCFGFVPTSSFRWRGSRLRVTRDGSVFTGSPEAAYTKCPRAASYFHSVSVRIFCFCALTHASGRNVRVAGTGICHGCNHPCEA</sequence>
<protein>
    <submittedName>
        <fullName evidence="1 2">Epimerase</fullName>
    </submittedName>
</protein>
<accession>A0A084VX92</accession>
<gene>
    <name evidence="1" type="ORF">ZHAS_00010303</name>
</gene>
<reference evidence="1 3" key="1">
    <citation type="journal article" date="2014" name="BMC Genomics">
        <title>Genome sequence of Anopheles sinensis provides insight into genetics basis of mosquito competence for malaria parasites.</title>
        <authorList>
            <person name="Zhou D."/>
            <person name="Zhang D."/>
            <person name="Ding G."/>
            <person name="Shi L."/>
            <person name="Hou Q."/>
            <person name="Ye Y."/>
            <person name="Xu Y."/>
            <person name="Zhou H."/>
            <person name="Xiong C."/>
            <person name="Li S."/>
            <person name="Yu J."/>
            <person name="Hong S."/>
            <person name="Yu X."/>
            <person name="Zou P."/>
            <person name="Chen C."/>
            <person name="Chang X."/>
            <person name="Wang W."/>
            <person name="Lv Y."/>
            <person name="Sun Y."/>
            <person name="Ma L."/>
            <person name="Shen B."/>
            <person name="Zhu C."/>
        </authorList>
    </citation>
    <scope>NUCLEOTIDE SEQUENCE [LARGE SCALE GENOMIC DNA]</scope>
</reference>
<evidence type="ECO:0000313" key="3">
    <source>
        <dbReference type="Proteomes" id="UP000030765"/>
    </source>
</evidence>
<dbReference type="AlphaFoldDB" id="A0A084VX92"/>
<keyword evidence="3" id="KW-1185">Reference proteome</keyword>
<dbReference type="EnsemblMetazoa" id="ASIC010303-RA">
    <property type="protein sequence ID" value="ASIC010303-PA"/>
    <property type="gene ID" value="ASIC010303"/>
</dbReference>
<name>A0A084VX92_ANOSI</name>
<reference evidence="2" key="2">
    <citation type="submission" date="2020-05" db="UniProtKB">
        <authorList>
            <consortium name="EnsemblMetazoa"/>
        </authorList>
    </citation>
    <scope>IDENTIFICATION</scope>
</reference>
<proteinExistence type="predicted"/>
<evidence type="ECO:0000313" key="1">
    <source>
        <dbReference type="EMBL" id="KFB42586.1"/>
    </source>
</evidence>
<organism evidence="1">
    <name type="scientific">Anopheles sinensis</name>
    <name type="common">Mosquito</name>
    <dbReference type="NCBI Taxonomy" id="74873"/>
    <lineage>
        <taxon>Eukaryota</taxon>
        <taxon>Metazoa</taxon>
        <taxon>Ecdysozoa</taxon>
        <taxon>Arthropoda</taxon>
        <taxon>Hexapoda</taxon>
        <taxon>Insecta</taxon>
        <taxon>Pterygota</taxon>
        <taxon>Neoptera</taxon>
        <taxon>Endopterygota</taxon>
        <taxon>Diptera</taxon>
        <taxon>Nematocera</taxon>
        <taxon>Culicoidea</taxon>
        <taxon>Culicidae</taxon>
        <taxon>Anophelinae</taxon>
        <taxon>Anopheles</taxon>
    </lineage>
</organism>
<dbReference type="EMBL" id="KE525195">
    <property type="protein sequence ID" value="KFB42586.1"/>
    <property type="molecule type" value="Genomic_DNA"/>
</dbReference>
<dbReference type="VEuPathDB" id="VectorBase:ASIC010303"/>
<dbReference type="EMBL" id="ATLV01017870">
    <property type="status" value="NOT_ANNOTATED_CDS"/>
    <property type="molecule type" value="Genomic_DNA"/>
</dbReference>
<evidence type="ECO:0000313" key="2">
    <source>
        <dbReference type="EnsemblMetazoa" id="ASIC010303-PA"/>
    </source>
</evidence>